<dbReference type="InterPro" id="IPR014710">
    <property type="entry name" value="RmlC-like_jellyroll"/>
</dbReference>
<evidence type="ECO:0000256" key="1">
    <source>
        <dbReference type="ARBA" id="ARBA00001298"/>
    </source>
</evidence>
<dbReference type="AlphaFoldDB" id="A0A399D1E1"/>
<accession>A0A399D1E1</accession>
<reference evidence="10 11" key="1">
    <citation type="journal article" date="2015" name="Int. J. Syst. Evol. Microbiol.">
        <title>Mariniphaga sediminis sp. nov., isolated from coastal sediment.</title>
        <authorList>
            <person name="Wang F.Q."/>
            <person name="Shen Q.Y."/>
            <person name="Chen G.J."/>
            <person name="Du Z.J."/>
        </authorList>
    </citation>
    <scope>NUCLEOTIDE SEQUENCE [LARGE SCALE GENOMIC DNA]</scope>
    <source>
        <strain evidence="10 11">SY21</strain>
    </source>
</reference>
<dbReference type="GO" id="GO:0000271">
    <property type="term" value="P:polysaccharide biosynthetic process"/>
    <property type="evidence" value="ECO:0007669"/>
    <property type="project" value="TreeGrafter"/>
</dbReference>
<dbReference type="InterPro" id="IPR000888">
    <property type="entry name" value="RmlC-like"/>
</dbReference>
<dbReference type="EMBL" id="QWET01000005">
    <property type="protein sequence ID" value="RIH65694.1"/>
    <property type="molecule type" value="Genomic_DNA"/>
</dbReference>
<dbReference type="Pfam" id="PF00908">
    <property type="entry name" value="dTDP_sugar_isom"/>
    <property type="match status" value="1"/>
</dbReference>
<evidence type="ECO:0000313" key="11">
    <source>
        <dbReference type="Proteomes" id="UP000266441"/>
    </source>
</evidence>
<feature type="active site" description="Proton acceptor" evidence="8">
    <location>
        <position position="62"/>
    </location>
</feature>
<dbReference type="Gene3D" id="2.60.120.10">
    <property type="entry name" value="Jelly Rolls"/>
    <property type="match status" value="1"/>
</dbReference>
<evidence type="ECO:0000256" key="2">
    <source>
        <dbReference type="ARBA" id="ARBA00001997"/>
    </source>
</evidence>
<dbReference type="CDD" id="cd00438">
    <property type="entry name" value="cupin_RmlC"/>
    <property type="match status" value="1"/>
</dbReference>
<proteinExistence type="predicted"/>
<evidence type="ECO:0000256" key="4">
    <source>
        <dbReference type="ARBA" id="ARBA00019595"/>
    </source>
</evidence>
<comment type="catalytic activity">
    <reaction evidence="1">
        <text>dTDP-4-dehydro-6-deoxy-alpha-D-glucose = dTDP-4-dehydro-beta-L-rhamnose</text>
        <dbReference type="Rhea" id="RHEA:16969"/>
        <dbReference type="ChEBI" id="CHEBI:57649"/>
        <dbReference type="ChEBI" id="CHEBI:62830"/>
        <dbReference type="EC" id="5.1.3.13"/>
    </reaction>
</comment>
<evidence type="ECO:0000256" key="8">
    <source>
        <dbReference type="PIRSR" id="PIRSR600888-1"/>
    </source>
</evidence>
<dbReference type="InterPro" id="IPR011051">
    <property type="entry name" value="RmlC_Cupin_sf"/>
</dbReference>
<feature type="site" description="Participates in a stacking interaction with the thymidine ring of dTDP-4-oxo-6-deoxyglucose" evidence="9">
    <location>
        <position position="138"/>
    </location>
</feature>
<dbReference type="SUPFAM" id="SSF51182">
    <property type="entry name" value="RmlC-like cupins"/>
    <property type="match status" value="1"/>
</dbReference>
<evidence type="ECO:0000313" key="10">
    <source>
        <dbReference type="EMBL" id="RIH65694.1"/>
    </source>
</evidence>
<dbReference type="PANTHER" id="PTHR21047:SF2">
    <property type="entry name" value="THYMIDINE DIPHOSPHO-4-KETO-RHAMNOSE 3,5-EPIMERASE"/>
    <property type="match status" value="1"/>
</dbReference>
<gene>
    <name evidence="10" type="ORF">D1164_08530</name>
</gene>
<dbReference type="Proteomes" id="UP000266441">
    <property type="component" value="Unassembled WGS sequence"/>
</dbReference>
<protein>
    <recommendedName>
        <fullName evidence="4">dTDP-4-dehydrorhamnose 3,5-epimerase</fullName>
        <ecNumber evidence="3">5.1.3.13</ecNumber>
    </recommendedName>
    <alternativeName>
        <fullName evidence="6">Thymidine diphospho-4-keto-rhamnose 3,5-epimerase</fullName>
    </alternativeName>
    <alternativeName>
        <fullName evidence="5">dTDP-4-keto-6-deoxyglucose 3,5-epimerase</fullName>
    </alternativeName>
    <alternativeName>
        <fullName evidence="7">dTDP-6-deoxy-D-xylo-4-hexulose 3,5-epimerase</fullName>
    </alternativeName>
</protein>
<evidence type="ECO:0000256" key="5">
    <source>
        <dbReference type="ARBA" id="ARBA00029758"/>
    </source>
</evidence>
<comment type="function">
    <text evidence="2">Catalyzes the epimerization of the C3' and C5'positions of dTDP-6-deoxy-D-xylo-4-hexulose, forming dTDP-6-deoxy-L-lyxo-4-hexulose.</text>
</comment>
<dbReference type="PANTHER" id="PTHR21047">
    <property type="entry name" value="DTDP-6-DEOXY-D-GLUCOSE-3,5 EPIMERASE"/>
    <property type="match status" value="1"/>
</dbReference>
<comment type="caution">
    <text evidence="10">The sequence shown here is derived from an EMBL/GenBank/DDBJ whole genome shotgun (WGS) entry which is preliminary data.</text>
</comment>
<evidence type="ECO:0000256" key="6">
    <source>
        <dbReference type="ARBA" id="ARBA00031424"/>
    </source>
</evidence>
<name>A0A399D1E1_9BACT</name>
<dbReference type="GO" id="GO:0005829">
    <property type="term" value="C:cytosol"/>
    <property type="evidence" value="ECO:0007669"/>
    <property type="project" value="TreeGrafter"/>
</dbReference>
<evidence type="ECO:0000256" key="9">
    <source>
        <dbReference type="PIRSR" id="PIRSR600888-3"/>
    </source>
</evidence>
<sequence length="214" mass="25347">MIFQETYLKDAFVVNLAPHIDSRGYFVRLFSKNEFKEIGFNKEFVQVNYASNTQKYTLRGFHFQLPPFCETKLIRCVRGKVQDYIVDVRKGSPTFLKSFTIELSGDNTQMLLVPEGFAHGYLTLEEDSSLIYFHSMLYKPGHEGGLRFDDPVLGIEMPAVPEIVSEKDMHWPYINETHFTGIKTRHHRKRYRHIIHFPHRKRRIYEPEKHYSEN</sequence>
<dbReference type="EC" id="5.1.3.13" evidence="3"/>
<dbReference type="GO" id="GO:0019305">
    <property type="term" value="P:dTDP-rhamnose biosynthetic process"/>
    <property type="evidence" value="ECO:0007669"/>
    <property type="project" value="TreeGrafter"/>
</dbReference>
<dbReference type="GO" id="GO:0008830">
    <property type="term" value="F:dTDP-4-dehydrorhamnose 3,5-epimerase activity"/>
    <property type="evidence" value="ECO:0007669"/>
    <property type="project" value="UniProtKB-EC"/>
</dbReference>
<dbReference type="OrthoDB" id="9800680at2"/>
<feature type="active site" description="Proton donor" evidence="8">
    <location>
        <position position="132"/>
    </location>
</feature>
<organism evidence="10 11">
    <name type="scientific">Mariniphaga sediminis</name>
    <dbReference type="NCBI Taxonomy" id="1628158"/>
    <lineage>
        <taxon>Bacteria</taxon>
        <taxon>Pseudomonadati</taxon>
        <taxon>Bacteroidota</taxon>
        <taxon>Bacteroidia</taxon>
        <taxon>Marinilabiliales</taxon>
        <taxon>Prolixibacteraceae</taxon>
        <taxon>Mariniphaga</taxon>
    </lineage>
</organism>
<evidence type="ECO:0000256" key="3">
    <source>
        <dbReference type="ARBA" id="ARBA00012098"/>
    </source>
</evidence>
<dbReference type="RefSeq" id="WP_119349535.1">
    <property type="nucleotide sequence ID" value="NZ_QWET01000005.1"/>
</dbReference>
<evidence type="ECO:0000256" key="7">
    <source>
        <dbReference type="ARBA" id="ARBA00033311"/>
    </source>
</evidence>
<keyword evidence="11" id="KW-1185">Reference proteome</keyword>